<comment type="caution">
    <text evidence="2">The sequence shown here is derived from an EMBL/GenBank/DDBJ whole genome shotgun (WGS) entry which is preliminary data.</text>
</comment>
<protein>
    <submittedName>
        <fullName evidence="2">RepB family plasmid replication initiator protein</fullName>
    </submittedName>
</protein>
<gene>
    <name evidence="2" type="ORF">DS843_28505</name>
</gene>
<dbReference type="Gene3D" id="1.10.10.10">
    <property type="entry name" value="Winged helix-like DNA-binding domain superfamily/Winged helix DNA-binding domain"/>
    <property type="match status" value="1"/>
</dbReference>
<dbReference type="InterPro" id="IPR036388">
    <property type="entry name" value="WH-like_DNA-bd_sf"/>
</dbReference>
<dbReference type="Proteomes" id="UP000480854">
    <property type="component" value="Unassembled WGS sequence"/>
</dbReference>
<dbReference type="SUPFAM" id="SSF46785">
    <property type="entry name" value="Winged helix' DNA-binding domain"/>
    <property type="match status" value="1"/>
</dbReference>
<keyword evidence="3" id="KW-1185">Reference proteome</keyword>
<proteinExistence type="predicted"/>
<evidence type="ECO:0000256" key="1">
    <source>
        <dbReference type="SAM" id="MobiDB-lite"/>
    </source>
</evidence>
<accession>A0A9W7NFB8</accession>
<evidence type="ECO:0000313" key="3">
    <source>
        <dbReference type="Proteomes" id="UP000480854"/>
    </source>
</evidence>
<dbReference type="EMBL" id="QOKW01000041">
    <property type="protein sequence ID" value="KAA0676145.1"/>
    <property type="molecule type" value="Genomic_DNA"/>
</dbReference>
<dbReference type="InterPro" id="IPR036390">
    <property type="entry name" value="WH_DNA-bd_sf"/>
</dbReference>
<dbReference type="InterPro" id="IPR018777">
    <property type="entry name" value="Replication_initiator_prot_A"/>
</dbReference>
<sequence>MEFPFFSLQKPRLMDPIEYEDDEVQIRVSPGERGVATIWDKDVLIYVASLINDRIERGLPVSRTVHFPAHDLLKLTHRGTGKQAYELLKDALFRLRSTTITTTIKSGGETKDRGFGWIDSFEIVRRERADGKMVMQAVEVTLNDWMFKAIVKDRRVLTISPSYFEIDGGLERRVYELARKHCGHQDEWRIGLERLAKKCGARSELRFFKRDVLKIIERGSLPDYTIQMEQDIGRGRAGRITVVFEPRTKREQSTDSGTGREHSTESRALPALEREQSTDSTAKPKRRNVSKTPKRTAKTATGTR</sequence>
<evidence type="ECO:0000313" key="2">
    <source>
        <dbReference type="EMBL" id="KAA0676145.1"/>
    </source>
</evidence>
<reference evidence="2 3" key="1">
    <citation type="submission" date="2018-07" db="EMBL/GenBank/DDBJ databases">
        <title>Genome sequence of Azospirillum sp. ATCC 49961.</title>
        <authorList>
            <person name="Sant'Anna F.H."/>
            <person name="Baldani J.I."/>
            <person name="Zilli J.E."/>
            <person name="Reis V.M."/>
            <person name="Hartmann A."/>
            <person name="Cruz L."/>
            <person name="de Souza E.M."/>
            <person name="de Oliveira Pedrosa F."/>
            <person name="Passaglia L.M.P."/>
        </authorList>
    </citation>
    <scope>NUCLEOTIDE SEQUENCE [LARGE SCALE GENOMIC DNA]</scope>
    <source>
        <strain evidence="2 3">ATCC 49961</strain>
    </source>
</reference>
<feature type="compositionally biased region" description="Basic and acidic residues" evidence="1">
    <location>
        <begin position="246"/>
        <end position="265"/>
    </location>
</feature>
<dbReference type="AlphaFoldDB" id="A0A9W7NFB8"/>
<organism evidence="2 3">
    <name type="scientific">Roseomonas genomospecies 6</name>
    <dbReference type="NCBI Taxonomy" id="214106"/>
    <lineage>
        <taxon>Bacteria</taxon>
        <taxon>Pseudomonadati</taxon>
        <taxon>Pseudomonadota</taxon>
        <taxon>Alphaproteobacteria</taxon>
        <taxon>Acetobacterales</taxon>
        <taxon>Roseomonadaceae</taxon>
        <taxon>Roseomonas</taxon>
    </lineage>
</organism>
<dbReference type="OrthoDB" id="581589at2"/>
<dbReference type="Pfam" id="PF10134">
    <property type="entry name" value="RPA"/>
    <property type="match status" value="1"/>
</dbReference>
<feature type="region of interest" description="Disordered" evidence="1">
    <location>
        <begin position="237"/>
        <end position="304"/>
    </location>
</feature>
<feature type="compositionally biased region" description="Basic residues" evidence="1">
    <location>
        <begin position="283"/>
        <end position="297"/>
    </location>
</feature>
<name>A0A9W7NFB8_9PROT</name>